<reference evidence="3" key="1">
    <citation type="submission" date="2016-04" db="EMBL/GenBank/DDBJ databases">
        <authorList>
            <person name="Calderon-Fernandez G.M.Sr."/>
        </authorList>
    </citation>
    <scope>NUCLEOTIDE SEQUENCE</scope>
    <source>
        <strain evidence="3">Int1</strain>
        <tissue evidence="3">Integument</tissue>
    </source>
</reference>
<evidence type="ECO:0000313" key="3">
    <source>
        <dbReference type="EMBL" id="JAR97690.1"/>
    </source>
</evidence>
<dbReference type="PANTHER" id="PTHR13234">
    <property type="entry name" value="GAMMA-INTERFERON INDUCIBLE LYSOSOMAL THIOL REDUCTASE GILT"/>
    <property type="match status" value="1"/>
</dbReference>
<proteinExistence type="inferred from homology"/>
<feature type="non-terminal residue" evidence="3">
    <location>
        <position position="131"/>
    </location>
</feature>
<comment type="similarity">
    <text evidence="1">Belongs to the GILT family.</text>
</comment>
<evidence type="ECO:0000256" key="2">
    <source>
        <dbReference type="ARBA" id="ARBA00023180"/>
    </source>
</evidence>
<organism evidence="3">
    <name type="scientific">Triatoma infestans</name>
    <name type="common">Assassin bug</name>
    <dbReference type="NCBI Taxonomy" id="30076"/>
    <lineage>
        <taxon>Eukaryota</taxon>
        <taxon>Metazoa</taxon>
        <taxon>Ecdysozoa</taxon>
        <taxon>Arthropoda</taxon>
        <taxon>Hexapoda</taxon>
        <taxon>Insecta</taxon>
        <taxon>Pterygota</taxon>
        <taxon>Neoptera</taxon>
        <taxon>Paraneoptera</taxon>
        <taxon>Hemiptera</taxon>
        <taxon>Heteroptera</taxon>
        <taxon>Panheteroptera</taxon>
        <taxon>Cimicomorpha</taxon>
        <taxon>Reduviidae</taxon>
        <taxon>Triatominae</taxon>
        <taxon>Triatoma</taxon>
    </lineage>
</organism>
<feature type="non-terminal residue" evidence="3">
    <location>
        <position position="1"/>
    </location>
</feature>
<protein>
    <submittedName>
        <fullName evidence="3">Gamma-interferon-inducible lysosomal thiol reductase-like protein</fullName>
    </submittedName>
</protein>
<dbReference type="Pfam" id="PF03227">
    <property type="entry name" value="GILT"/>
    <property type="match status" value="1"/>
</dbReference>
<dbReference type="PANTHER" id="PTHR13234:SF71">
    <property type="entry name" value="GAMMA-INTERFERON-INDUCIBLE LYSOSOMAL THIOL REDUCTASE-LIKE PROTEIN"/>
    <property type="match status" value="1"/>
</dbReference>
<dbReference type="AlphaFoldDB" id="A0A161M6T4"/>
<evidence type="ECO:0000256" key="1">
    <source>
        <dbReference type="ARBA" id="ARBA00005679"/>
    </source>
</evidence>
<accession>A0A161M6T4</accession>
<name>A0A161M6T4_TRIIF</name>
<dbReference type="EMBL" id="GEMB01005632">
    <property type="protein sequence ID" value="JAR97690.1"/>
    <property type="molecule type" value="Transcribed_RNA"/>
</dbReference>
<dbReference type="InterPro" id="IPR004911">
    <property type="entry name" value="Interferon-induced_GILT"/>
</dbReference>
<reference evidence="3" key="2">
    <citation type="journal article" date="2017" name="J. Med. Entomol.">
        <title>Transcriptome Analysis of the Triatoma infestans (Hemiptera: Reduviidae) Integument.</title>
        <authorList>
            <person name="Calderon-Fernandez G.M."/>
            <person name="Moriconi D.E."/>
            <person name="Dulbecco A.B."/>
            <person name="Juarez M.P."/>
        </authorList>
    </citation>
    <scope>NUCLEOTIDE SEQUENCE</scope>
    <source>
        <strain evidence="3">Int1</strain>
        <tissue evidence="3">Integument</tissue>
    </source>
</reference>
<sequence length="131" mass="14950">DSRDFFQNQLLPTIIKMPKNITTDLIPYGKASTEIVNNNTYKFECQHGPNECRGNKLHGCIVNMIEDNLIKVKIISCMFNVYNMDAELIAQLCSEKYDINWTPIKSCADNDEGDQLMKKNGEITEKIISIT</sequence>
<dbReference type="GO" id="GO:0016671">
    <property type="term" value="F:oxidoreductase activity, acting on a sulfur group of donors, disulfide as acceptor"/>
    <property type="evidence" value="ECO:0007669"/>
    <property type="project" value="InterPro"/>
</dbReference>
<keyword evidence="2" id="KW-0325">Glycoprotein</keyword>